<dbReference type="Proteomes" id="UP000774617">
    <property type="component" value="Unassembled WGS sequence"/>
</dbReference>
<dbReference type="EMBL" id="JAGTJR010000002">
    <property type="protein sequence ID" value="KAH7063246.1"/>
    <property type="molecule type" value="Genomic_DNA"/>
</dbReference>
<sequence length="61" mass="7259">ESERELDREADMFVRVVQQIVEARTPRAKPSPYAKRWWSDKLTTLRQSVSALRNRCTALRR</sequence>
<name>A0ABQ8GRY1_9PEZI</name>
<feature type="non-terminal residue" evidence="1">
    <location>
        <position position="1"/>
    </location>
</feature>
<organism evidence="1 2">
    <name type="scientific">Macrophomina phaseolina</name>
    <dbReference type="NCBI Taxonomy" id="35725"/>
    <lineage>
        <taxon>Eukaryota</taxon>
        <taxon>Fungi</taxon>
        <taxon>Dikarya</taxon>
        <taxon>Ascomycota</taxon>
        <taxon>Pezizomycotina</taxon>
        <taxon>Dothideomycetes</taxon>
        <taxon>Dothideomycetes incertae sedis</taxon>
        <taxon>Botryosphaeriales</taxon>
        <taxon>Botryosphaeriaceae</taxon>
        <taxon>Macrophomina</taxon>
    </lineage>
</organism>
<accession>A0ABQ8GRY1</accession>
<gene>
    <name evidence="1" type="ORF">B0J12DRAFT_563247</name>
</gene>
<evidence type="ECO:0000313" key="1">
    <source>
        <dbReference type="EMBL" id="KAH7063246.1"/>
    </source>
</evidence>
<proteinExistence type="predicted"/>
<evidence type="ECO:0000313" key="2">
    <source>
        <dbReference type="Proteomes" id="UP000774617"/>
    </source>
</evidence>
<protein>
    <submittedName>
        <fullName evidence="1">Uncharacterized protein</fullName>
    </submittedName>
</protein>
<keyword evidence="2" id="KW-1185">Reference proteome</keyword>
<comment type="caution">
    <text evidence="1">The sequence shown here is derived from an EMBL/GenBank/DDBJ whole genome shotgun (WGS) entry which is preliminary data.</text>
</comment>
<reference evidence="1 2" key="1">
    <citation type="journal article" date="2021" name="Nat. Commun.">
        <title>Genetic determinants of endophytism in the Arabidopsis root mycobiome.</title>
        <authorList>
            <person name="Mesny F."/>
            <person name="Miyauchi S."/>
            <person name="Thiergart T."/>
            <person name="Pickel B."/>
            <person name="Atanasova L."/>
            <person name="Karlsson M."/>
            <person name="Huettel B."/>
            <person name="Barry K.W."/>
            <person name="Haridas S."/>
            <person name="Chen C."/>
            <person name="Bauer D."/>
            <person name="Andreopoulos W."/>
            <person name="Pangilinan J."/>
            <person name="LaButti K."/>
            <person name="Riley R."/>
            <person name="Lipzen A."/>
            <person name="Clum A."/>
            <person name="Drula E."/>
            <person name="Henrissat B."/>
            <person name="Kohler A."/>
            <person name="Grigoriev I.V."/>
            <person name="Martin F.M."/>
            <person name="Hacquard S."/>
        </authorList>
    </citation>
    <scope>NUCLEOTIDE SEQUENCE [LARGE SCALE GENOMIC DNA]</scope>
    <source>
        <strain evidence="1 2">MPI-SDFR-AT-0080</strain>
    </source>
</reference>